<evidence type="ECO:0000313" key="3">
    <source>
        <dbReference type="Proteomes" id="UP000295443"/>
    </source>
</evidence>
<evidence type="ECO:0000313" key="2">
    <source>
        <dbReference type="EMBL" id="TCJ12221.1"/>
    </source>
</evidence>
<keyword evidence="1" id="KW-1133">Transmembrane helix</keyword>
<dbReference type="RefSeq" id="WP_131448192.1">
    <property type="nucleotide sequence ID" value="NZ_SJZB01000045.1"/>
</dbReference>
<feature type="transmembrane region" description="Helical" evidence="1">
    <location>
        <begin position="328"/>
        <end position="346"/>
    </location>
</feature>
<name>A0A4R1B302_9PROT</name>
<keyword evidence="1" id="KW-0472">Membrane</keyword>
<reference evidence="2 3" key="1">
    <citation type="submission" date="2019-03" db="EMBL/GenBank/DDBJ databases">
        <title>Genome sequence of Thiobacillaceae bacterium LSR1, a sulfur-oxidizing bacterium isolated from freshwater sediment.</title>
        <authorList>
            <person name="Li S."/>
        </authorList>
    </citation>
    <scope>NUCLEOTIDE SEQUENCE [LARGE SCALE GENOMIC DNA]</scope>
    <source>
        <strain evidence="2 3">LSR1</strain>
    </source>
</reference>
<dbReference type="Proteomes" id="UP000295443">
    <property type="component" value="Unassembled WGS sequence"/>
</dbReference>
<dbReference type="AlphaFoldDB" id="A0A4R1B302"/>
<keyword evidence="3" id="KW-1185">Reference proteome</keyword>
<dbReference type="GO" id="GO:0005886">
    <property type="term" value="C:plasma membrane"/>
    <property type="evidence" value="ECO:0007669"/>
    <property type="project" value="TreeGrafter"/>
</dbReference>
<dbReference type="OrthoDB" id="9791851at2"/>
<organism evidence="2 3">
    <name type="scientific">Parasulfuritortus cantonensis</name>
    <dbReference type="NCBI Taxonomy" id="2528202"/>
    <lineage>
        <taxon>Bacteria</taxon>
        <taxon>Pseudomonadati</taxon>
        <taxon>Pseudomonadota</taxon>
        <taxon>Betaproteobacteria</taxon>
        <taxon>Nitrosomonadales</taxon>
        <taxon>Thiobacillaceae</taxon>
        <taxon>Parasulfuritortus</taxon>
    </lineage>
</organism>
<dbReference type="Pfam" id="PF06123">
    <property type="entry name" value="CreD"/>
    <property type="match status" value="1"/>
</dbReference>
<feature type="transmembrane region" description="Helical" evidence="1">
    <location>
        <begin position="404"/>
        <end position="423"/>
    </location>
</feature>
<dbReference type="PANTHER" id="PTHR30092">
    <property type="entry name" value="INNER MEMBRANE PROTEIN CRED"/>
    <property type="match status" value="1"/>
</dbReference>
<dbReference type="InterPro" id="IPR010364">
    <property type="entry name" value="Uncharacterised_IM_CreD"/>
</dbReference>
<gene>
    <name evidence="2" type="ORF">EZJ19_12810</name>
</gene>
<comment type="caution">
    <text evidence="2">The sequence shown here is derived from an EMBL/GenBank/DDBJ whole genome shotgun (WGS) entry which is preliminary data.</text>
</comment>
<feature type="transmembrane region" description="Helical" evidence="1">
    <location>
        <begin position="378"/>
        <end position="398"/>
    </location>
</feature>
<feature type="transmembrane region" description="Helical" evidence="1">
    <location>
        <begin position="298"/>
        <end position="316"/>
    </location>
</feature>
<evidence type="ECO:0000256" key="1">
    <source>
        <dbReference type="SAM" id="Phobius"/>
    </source>
</evidence>
<keyword evidence="1" id="KW-0812">Transmembrane</keyword>
<protein>
    <submittedName>
        <fullName evidence="2">Cell envelope integrity protein CreD</fullName>
    </submittedName>
</protein>
<sequence>MNRPLVAKLLSLVLLALILSFALGQVEWKASERQATRDAAVRSIADQYAGDQQLVGPLLWLKCSEPATVTETDAKGETRSRRVVRDCSRLVRPTRLAGQGALEVSERYRGIYRARVYLASLKLAASVPAWQAKPGQTIKEAALVFGVSDPRGLKRIQVTDAAGRVLAARPGVPGGGLEFGFHVPLDAGRLASGLDLALELELAGSGGLDIVPVAGDNDLSLRSAWPHPSFTGRFLPEARTVDASGFSARWRVNDFASGGDRVLNETGPAGDGRAGAFTTRLGVSLVDPVDAYTQTDRAVRYGFLFILLTLGGFFLFELLRRRPVHPLQYLLVGFAVVLFFLLLLALSEHVAFAAAYLVAASACTLLIAAYGRSLVGGWRGAGVLAAGYGLLYLGLYQLLASEDYALLMGAWLIFGLLALTMWLTRRLDWNRAGLPASQD</sequence>
<dbReference type="PANTHER" id="PTHR30092:SF0">
    <property type="entry name" value="INNER MEMBRANE PROTEIN CRED"/>
    <property type="match status" value="1"/>
</dbReference>
<proteinExistence type="predicted"/>
<dbReference type="PIRSF" id="PIRSF004548">
    <property type="entry name" value="CreD"/>
    <property type="match status" value="1"/>
</dbReference>
<dbReference type="NCBIfam" id="NF008712">
    <property type="entry name" value="PRK11715.1-1"/>
    <property type="match status" value="1"/>
</dbReference>
<feature type="transmembrane region" description="Helical" evidence="1">
    <location>
        <begin position="352"/>
        <end position="371"/>
    </location>
</feature>
<dbReference type="EMBL" id="SJZB01000045">
    <property type="protein sequence ID" value="TCJ12221.1"/>
    <property type="molecule type" value="Genomic_DNA"/>
</dbReference>
<accession>A0A4R1B302</accession>